<dbReference type="EMBL" id="WQLA01000007">
    <property type="protein sequence ID" value="MVN92908.1"/>
    <property type="molecule type" value="Genomic_DNA"/>
</dbReference>
<keyword evidence="2" id="KW-0067">ATP-binding</keyword>
<dbReference type="GO" id="GO:0005524">
    <property type="term" value="F:ATP binding"/>
    <property type="evidence" value="ECO:0007669"/>
    <property type="project" value="UniProtKB-KW"/>
</dbReference>
<dbReference type="InterPro" id="IPR045076">
    <property type="entry name" value="MutS"/>
</dbReference>
<dbReference type="GO" id="GO:0006298">
    <property type="term" value="P:mismatch repair"/>
    <property type="evidence" value="ECO:0007669"/>
    <property type="project" value="InterPro"/>
</dbReference>
<reference evidence="6 7" key="1">
    <citation type="submission" date="2019-12" db="EMBL/GenBank/DDBJ databases">
        <title>Mucilaginibacter sp. HME9299 genome sequencing and assembly.</title>
        <authorList>
            <person name="Kang H."/>
            <person name="Kim H."/>
            <person name="Joh K."/>
        </authorList>
    </citation>
    <scope>NUCLEOTIDE SEQUENCE [LARGE SCALE GENOMIC DNA]</scope>
    <source>
        <strain evidence="6 7">HME9299</strain>
    </source>
</reference>
<dbReference type="OrthoDB" id="1097361at2"/>
<keyword evidence="3" id="KW-0238">DNA-binding</keyword>
<dbReference type="RefSeq" id="WP_157543216.1">
    <property type="nucleotide sequence ID" value="NZ_WQLA01000007.1"/>
</dbReference>
<feature type="transmembrane region" description="Helical" evidence="4">
    <location>
        <begin position="216"/>
        <end position="234"/>
    </location>
</feature>
<dbReference type="SUPFAM" id="SSF52540">
    <property type="entry name" value="P-loop containing nucleoside triphosphate hydrolases"/>
    <property type="match status" value="1"/>
</dbReference>
<evidence type="ECO:0000313" key="7">
    <source>
        <dbReference type="Proteomes" id="UP000434850"/>
    </source>
</evidence>
<dbReference type="Proteomes" id="UP000434850">
    <property type="component" value="Unassembled WGS sequence"/>
</dbReference>
<dbReference type="GO" id="GO:0030983">
    <property type="term" value="F:mismatched DNA binding"/>
    <property type="evidence" value="ECO:0007669"/>
    <property type="project" value="InterPro"/>
</dbReference>
<dbReference type="SUPFAM" id="SSF48334">
    <property type="entry name" value="DNA repair protein MutS, domain III"/>
    <property type="match status" value="1"/>
</dbReference>
<dbReference type="InterPro" id="IPR000432">
    <property type="entry name" value="DNA_mismatch_repair_MutS_C"/>
</dbReference>
<comment type="caution">
    <text evidence="6">The sequence shown here is derived from an EMBL/GenBank/DDBJ whole genome shotgun (WGS) entry which is preliminary data.</text>
</comment>
<dbReference type="AlphaFoldDB" id="A0A6I4IH21"/>
<keyword evidence="7" id="KW-1185">Reference proteome</keyword>
<evidence type="ECO:0000256" key="3">
    <source>
        <dbReference type="ARBA" id="ARBA00023125"/>
    </source>
</evidence>
<accession>A0A6I4IH21</accession>
<evidence type="ECO:0000256" key="1">
    <source>
        <dbReference type="ARBA" id="ARBA00022741"/>
    </source>
</evidence>
<keyword evidence="4" id="KW-0812">Transmembrane</keyword>
<gene>
    <name evidence="6" type="ORF">GO816_17375</name>
</gene>
<dbReference type="GO" id="GO:0140664">
    <property type="term" value="F:ATP-dependent DNA damage sensor activity"/>
    <property type="evidence" value="ECO:0007669"/>
    <property type="project" value="InterPro"/>
</dbReference>
<keyword evidence="4" id="KW-0472">Membrane</keyword>
<proteinExistence type="predicted"/>
<dbReference type="GO" id="GO:0005829">
    <property type="term" value="C:cytosol"/>
    <property type="evidence" value="ECO:0007669"/>
    <property type="project" value="TreeGrafter"/>
</dbReference>
<dbReference type="Gene3D" id="3.40.50.300">
    <property type="entry name" value="P-loop containing nucleotide triphosphate hydrolases"/>
    <property type="match status" value="1"/>
</dbReference>
<evidence type="ECO:0000259" key="5">
    <source>
        <dbReference type="SMART" id="SM00534"/>
    </source>
</evidence>
<dbReference type="InterPro" id="IPR027417">
    <property type="entry name" value="P-loop_NTPase"/>
</dbReference>
<keyword evidence="4" id="KW-1133">Transmembrane helix</keyword>
<name>A0A6I4IH21_9SPHI</name>
<feature type="transmembrane region" description="Helical" evidence="4">
    <location>
        <begin position="53"/>
        <end position="72"/>
    </location>
</feature>
<dbReference type="InterPro" id="IPR036187">
    <property type="entry name" value="DNA_mismatch_repair_MutS_sf"/>
</dbReference>
<evidence type="ECO:0000313" key="6">
    <source>
        <dbReference type="EMBL" id="MVN92908.1"/>
    </source>
</evidence>
<protein>
    <submittedName>
        <fullName evidence="6">DNA mismatch repair protein MutS</fullName>
    </submittedName>
</protein>
<organism evidence="6 7">
    <name type="scientific">Mucilaginibacter aquatilis</name>
    <dbReference type="NCBI Taxonomy" id="1517760"/>
    <lineage>
        <taxon>Bacteria</taxon>
        <taxon>Pseudomonadati</taxon>
        <taxon>Bacteroidota</taxon>
        <taxon>Sphingobacteriia</taxon>
        <taxon>Sphingobacteriales</taxon>
        <taxon>Sphingobacteriaceae</taxon>
        <taxon>Mucilaginibacter</taxon>
    </lineage>
</organism>
<feature type="transmembrane region" description="Helical" evidence="4">
    <location>
        <begin position="27"/>
        <end position="47"/>
    </location>
</feature>
<dbReference type="PANTHER" id="PTHR11361">
    <property type="entry name" value="DNA MISMATCH REPAIR PROTEIN MUTS FAMILY MEMBER"/>
    <property type="match status" value="1"/>
</dbReference>
<feature type="domain" description="DNA mismatch repair proteins mutS family" evidence="5">
    <location>
        <begin position="425"/>
        <end position="599"/>
    </location>
</feature>
<dbReference type="Gene3D" id="1.10.1420.10">
    <property type="match status" value="1"/>
</dbReference>
<dbReference type="SMART" id="SM00534">
    <property type="entry name" value="MUTSac"/>
    <property type="match status" value="1"/>
</dbReference>
<evidence type="ECO:0000256" key="4">
    <source>
        <dbReference type="SAM" id="Phobius"/>
    </source>
</evidence>
<dbReference type="PANTHER" id="PTHR11361:SF99">
    <property type="entry name" value="DNA MISMATCH REPAIR PROTEIN"/>
    <property type="match status" value="1"/>
</dbReference>
<sequence>MSSTIQDNYKHNTQHATAQIQYFKNKVNVFSVMRLIVFALLLLLVYWSVKLDSFAVFAAGAIVAGIAFNWLVAKQAYFEKCRLYFENFKAVNQNELESIDSYGNIYPNGSKFNDDKHYYTSDLDVFGAASLYQLINRAATVAGQEKLAGWLKAPAVKTVILSRQQAVQEISTKNHWKLKVQSQLLFALKHNSNELQQLFKYLHKPLNIPGEGWLKTYVKVVAWIMLAAIAASYFYPEAKYVAIVLGLFNFFLTGINNKHTEQTDLIAGKIGSTLNSYSDVFDSIEKEEWSTAYNKNLADNVKRNNNKSISVVTRQLSNLINSLNNRNNLLVGFFLNVLALWNIRYVIAIEDWKRNNHENIESAFDVIAEFEALISLSSLQINYPEWCMPAIANGDEFTLVAKNVSHPHIKDGVRVSNSYELINTRKVDIITGSNMAGKSTFLRTLGINTVLALSGAPVCADVMEVSVVQLFSYMRIKDSLNESTSTFKAELDRLQMLLEAVKQQPNILFLIDEMLRGTNSVDKYLGSKAVIEKLISSNGVGLVATHDLQLAQLEQAYPTYVRNFYFDIQVINGEMLFDYKLKPGECKTFNASLLLERIGIFS</sequence>
<evidence type="ECO:0000256" key="2">
    <source>
        <dbReference type="ARBA" id="ARBA00022840"/>
    </source>
</evidence>
<keyword evidence="1" id="KW-0547">Nucleotide-binding</keyword>
<dbReference type="Pfam" id="PF00488">
    <property type="entry name" value="MutS_V"/>
    <property type="match status" value="1"/>
</dbReference>